<keyword evidence="2" id="KW-0378">Hydrolase</keyword>
<keyword evidence="1" id="KW-0732">Signal</keyword>
<dbReference type="InterPro" id="IPR005198">
    <property type="entry name" value="Glyco_hydro_76"/>
</dbReference>
<dbReference type="Gene3D" id="1.50.10.20">
    <property type="match status" value="1"/>
</dbReference>
<sequence>MRLSLSVLAVAAVCVLHGIPRATGEDIGTAERVARVTRAAYLMQGWYDPNKGLWLTAGWWNCANILQVLADLQEACPNCHLTDKVWSTTWDKAQTGNGFKDFKNSYYDDNAWWALAWLKAYDLTNNPRYLNSASLLFDDFVTTGTNATCGGVWWNRPREHNTAIANALFISVAAQLANRKDNKKYYVEWAKKNLEWFQNAPLLRPNGLVQDGVSISKGCAVGGGFYTYNQGVILGALIELNRAAPNDTYLPYAQKIADAAISIMVDKNGILHEQGDNTTTNPSLGYDGPSFKGVFIRNLGRLAKEVKSEKYRVSSTTTRRVSGNQVTKAIAPSASTGPVHETISRVLRSTNLEWTLSSPL</sequence>
<dbReference type="GO" id="GO:0016787">
    <property type="term" value="F:hydrolase activity"/>
    <property type="evidence" value="ECO:0007669"/>
    <property type="project" value="UniProtKB-KW"/>
</dbReference>
<dbReference type="InterPro" id="IPR053169">
    <property type="entry name" value="MUG_Protein"/>
</dbReference>
<dbReference type="EMBL" id="ML977152">
    <property type="protein sequence ID" value="KAF1987551.1"/>
    <property type="molecule type" value="Genomic_DNA"/>
</dbReference>
<evidence type="ECO:0000313" key="3">
    <source>
        <dbReference type="Proteomes" id="UP000800041"/>
    </source>
</evidence>
<dbReference type="SUPFAM" id="SSF48208">
    <property type="entry name" value="Six-hairpin glycosidases"/>
    <property type="match status" value="1"/>
</dbReference>
<reference evidence="2" key="1">
    <citation type="journal article" date="2020" name="Stud. Mycol.">
        <title>101 Dothideomycetes genomes: a test case for predicting lifestyles and emergence of pathogens.</title>
        <authorList>
            <person name="Haridas S."/>
            <person name="Albert R."/>
            <person name="Binder M."/>
            <person name="Bloem J."/>
            <person name="Labutti K."/>
            <person name="Salamov A."/>
            <person name="Andreopoulos B."/>
            <person name="Baker S."/>
            <person name="Barry K."/>
            <person name="Bills G."/>
            <person name="Bluhm B."/>
            <person name="Cannon C."/>
            <person name="Castanera R."/>
            <person name="Culley D."/>
            <person name="Daum C."/>
            <person name="Ezra D."/>
            <person name="Gonzalez J."/>
            <person name="Henrissat B."/>
            <person name="Kuo A."/>
            <person name="Liang C."/>
            <person name="Lipzen A."/>
            <person name="Lutzoni F."/>
            <person name="Magnuson J."/>
            <person name="Mondo S."/>
            <person name="Nolan M."/>
            <person name="Ohm R."/>
            <person name="Pangilinan J."/>
            <person name="Park H.-J."/>
            <person name="Ramirez L."/>
            <person name="Alfaro M."/>
            <person name="Sun H."/>
            <person name="Tritt A."/>
            <person name="Yoshinaga Y."/>
            <person name="Zwiers L.-H."/>
            <person name="Turgeon B."/>
            <person name="Goodwin S."/>
            <person name="Spatafora J."/>
            <person name="Crous P."/>
            <person name="Grigoriev I."/>
        </authorList>
    </citation>
    <scope>NUCLEOTIDE SEQUENCE</scope>
    <source>
        <strain evidence="2">CBS 113979</strain>
    </source>
</reference>
<dbReference type="InterPro" id="IPR008928">
    <property type="entry name" value="6-hairpin_glycosidase_sf"/>
</dbReference>
<gene>
    <name evidence="2" type="ORF">K402DRAFT_51216</name>
</gene>
<dbReference type="PANTHER" id="PTHR47791:SF1">
    <property type="entry name" value="ENDO MANNANASE, GH76 FAMILY (EUROFUNG)"/>
    <property type="match status" value="1"/>
</dbReference>
<evidence type="ECO:0000313" key="2">
    <source>
        <dbReference type="EMBL" id="KAF1987551.1"/>
    </source>
</evidence>
<dbReference type="Proteomes" id="UP000800041">
    <property type="component" value="Unassembled WGS sequence"/>
</dbReference>
<dbReference type="GO" id="GO:0005975">
    <property type="term" value="P:carbohydrate metabolic process"/>
    <property type="evidence" value="ECO:0007669"/>
    <property type="project" value="InterPro"/>
</dbReference>
<dbReference type="PANTHER" id="PTHR47791">
    <property type="entry name" value="MEIOTICALLY UP-REGULATED GENE 191 PROTEIN"/>
    <property type="match status" value="1"/>
</dbReference>
<dbReference type="AlphaFoldDB" id="A0A6G1H2W4"/>
<evidence type="ECO:0000256" key="1">
    <source>
        <dbReference type="SAM" id="SignalP"/>
    </source>
</evidence>
<dbReference type="Pfam" id="PF03663">
    <property type="entry name" value="Glyco_hydro_76"/>
    <property type="match status" value="1"/>
</dbReference>
<feature type="signal peptide" evidence="1">
    <location>
        <begin position="1"/>
        <end position="24"/>
    </location>
</feature>
<proteinExistence type="predicted"/>
<accession>A0A6G1H2W4</accession>
<name>A0A6G1H2W4_9PEZI</name>
<protein>
    <submittedName>
        <fullName evidence="2">Glycoside hydrolase family 76 protein</fullName>
    </submittedName>
</protein>
<organism evidence="2 3">
    <name type="scientific">Aulographum hederae CBS 113979</name>
    <dbReference type="NCBI Taxonomy" id="1176131"/>
    <lineage>
        <taxon>Eukaryota</taxon>
        <taxon>Fungi</taxon>
        <taxon>Dikarya</taxon>
        <taxon>Ascomycota</taxon>
        <taxon>Pezizomycotina</taxon>
        <taxon>Dothideomycetes</taxon>
        <taxon>Pleosporomycetidae</taxon>
        <taxon>Aulographales</taxon>
        <taxon>Aulographaceae</taxon>
    </lineage>
</organism>
<keyword evidence="3" id="KW-1185">Reference proteome</keyword>
<feature type="chain" id="PRO_5026346340" evidence="1">
    <location>
        <begin position="25"/>
        <end position="360"/>
    </location>
</feature>
<dbReference type="OrthoDB" id="9984024at2759"/>